<feature type="domain" description="Coenzyme F420:L-glutamate ligase-like" evidence="9">
    <location>
        <begin position="45"/>
        <end position="259"/>
    </location>
</feature>
<evidence type="ECO:0000256" key="2">
    <source>
        <dbReference type="ARBA" id="ARBA00022723"/>
    </source>
</evidence>
<protein>
    <submittedName>
        <fullName evidence="10">Coenzyme F420:L-glutamate ligase</fullName>
        <ecNumber evidence="10">6.3.2.31</ecNumber>
        <ecNumber evidence="10">6.3.2.34</ecNumber>
    </submittedName>
</protein>
<gene>
    <name evidence="10" type="primary">cofE</name>
    <name evidence="10" type="ORF">SBA1_90005</name>
</gene>
<feature type="region of interest" description="Disordered" evidence="8">
    <location>
        <begin position="1"/>
        <end position="31"/>
    </location>
</feature>
<feature type="compositionally biased region" description="Low complexity" evidence="8">
    <location>
        <begin position="7"/>
        <end position="22"/>
    </location>
</feature>
<dbReference type="GO" id="GO:0046872">
    <property type="term" value="F:metal ion binding"/>
    <property type="evidence" value="ECO:0007669"/>
    <property type="project" value="UniProtKB-KW"/>
</dbReference>
<dbReference type="PANTHER" id="PTHR47917">
    <property type="match status" value="1"/>
</dbReference>
<evidence type="ECO:0000259" key="9">
    <source>
        <dbReference type="Pfam" id="PF01996"/>
    </source>
</evidence>
<evidence type="ECO:0000256" key="7">
    <source>
        <dbReference type="ARBA" id="ARBA00023211"/>
    </source>
</evidence>
<keyword evidence="7" id="KW-0464">Manganese</keyword>
<keyword evidence="2" id="KW-0479">Metal-binding</keyword>
<organism evidence="10 11">
    <name type="scientific">Candidatus Sulfotelmatobacter kueseliae</name>
    <dbReference type="NCBI Taxonomy" id="2042962"/>
    <lineage>
        <taxon>Bacteria</taxon>
        <taxon>Pseudomonadati</taxon>
        <taxon>Acidobacteriota</taxon>
        <taxon>Terriglobia</taxon>
        <taxon>Terriglobales</taxon>
        <taxon>Candidatus Korobacteraceae</taxon>
        <taxon>Candidatus Sulfotelmatobacter</taxon>
    </lineage>
</organism>
<dbReference type="EC" id="6.3.2.34" evidence="10"/>
<keyword evidence="4" id="KW-0460">Magnesium</keyword>
<proteinExistence type="predicted"/>
<dbReference type="Proteomes" id="UP000238701">
    <property type="component" value="Unassembled WGS sequence"/>
</dbReference>
<accession>A0A2U3LAX0</accession>
<dbReference type="GO" id="GO:0052618">
    <property type="term" value="F:coenzyme F420-0:L-glutamate ligase activity"/>
    <property type="evidence" value="ECO:0007669"/>
    <property type="project" value="UniProtKB-EC"/>
</dbReference>
<evidence type="ECO:0000313" key="11">
    <source>
        <dbReference type="Proteomes" id="UP000238701"/>
    </source>
</evidence>
<dbReference type="PANTHER" id="PTHR47917:SF1">
    <property type="entry name" value="COENZYME F420:L-GLUTAMATE LIGASE"/>
    <property type="match status" value="1"/>
</dbReference>
<evidence type="ECO:0000256" key="5">
    <source>
        <dbReference type="ARBA" id="ARBA00022958"/>
    </source>
</evidence>
<keyword evidence="3" id="KW-0547">Nucleotide-binding</keyword>
<dbReference type="EC" id="6.3.2.31" evidence="10"/>
<dbReference type="InterPro" id="IPR002847">
    <property type="entry name" value="F420-0_gamma-glut_ligase-dom"/>
</dbReference>
<evidence type="ECO:0000313" key="10">
    <source>
        <dbReference type="EMBL" id="SPF48869.1"/>
    </source>
</evidence>
<keyword evidence="1 10" id="KW-0436">Ligase</keyword>
<dbReference type="NCBIfam" id="TIGR01916">
    <property type="entry name" value="F420_cofE"/>
    <property type="match status" value="1"/>
</dbReference>
<name>A0A2U3LAX0_9BACT</name>
<dbReference type="GO" id="GO:0005525">
    <property type="term" value="F:GTP binding"/>
    <property type="evidence" value="ECO:0007669"/>
    <property type="project" value="UniProtKB-KW"/>
</dbReference>
<keyword evidence="6" id="KW-0342">GTP-binding</keyword>
<evidence type="ECO:0000256" key="3">
    <source>
        <dbReference type="ARBA" id="ARBA00022741"/>
    </source>
</evidence>
<dbReference type="OrthoDB" id="9788295at2"/>
<dbReference type="Pfam" id="PF01996">
    <property type="entry name" value="F420_ligase"/>
    <property type="match status" value="1"/>
</dbReference>
<evidence type="ECO:0000256" key="1">
    <source>
        <dbReference type="ARBA" id="ARBA00022598"/>
    </source>
</evidence>
<evidence type="ECO:0000256" key="4">
    <source>
        <dbReference type="ARBA" id="ARBA00022842"/>
    </source>
</evidence>
<keyword evidence="5" id="KW-0630">Potassium</keyword>
<dbReference type="Gene3D" id="3.30.1330.100">
    <property type="entry name" value="CofE-like"/>
    <property type="match status" value="1"/>
</dbReference>
<dbReference type="EMBL" id="OMOD01000188">
    <property type="protein sequence ID" value="SPF48869.1"/>
    <property type="molecule type" value="Genomic_DNA"/>
</dbReference>
<dbReference type="InterPro" id="IPR008225">
    <property type="entry name" value="F420-0_g-glutamyl_ligase"/>
</dbReference>
<dbReference type="AlphaFoldDB" id="A0A2U3LAX0"/>
<reference evidence="11" key="1">
    <citation type="submission" date="2018-02" db="EMBL/GenBank/DDBJ databases">
        <authorList>
            <person name="Hausmann B."/>
        </authorList>
    </citation>
    <scope>NUCLEOTIDE SEQUENCE [LARGE SCALE GENOMIC DNA]</scope>
    <source>
        <strain evidence="11">Peat soil MAG SbA1</strain>
    </source>
</reference>
<evidence type="ECO:0000256" key="8">
    <source>
        <dbReference type="SAM" id="MobiDB-lite"/>
    </source>
</evidence>
<evidence type="ECO:0000256" key="6">
    <source>
        <dbReference type="ARBA" id="ARBA00023134"/>
    </source>
</evidence>
<dbReference type="Gene3D" id="3.90.1660.10">
    <property type="entry name" value="CofE-like domain"/>
    <property type="match status" value="1"/>
</dbReference>
<dbReference type="GO" id="GO:0052619">
    <property type="term" value="F:coenzyme F420-1:gamma-L-glutamate ligase activity"/>
    <property type="evidence" value="ECO:0007669"/>
    <property type="project" value="UniProtKB-EC"/>
</dbReference>
<sequence>MRRKNAAHGGSRGSAAKKSSAPKGRKQLPPASSVELRVIPIPFADEIHPGDSLADKLLASMHRNRLRLQAGDILIVKHKIVSKAEGRLVDLASLAPSEESIAWAKQYNLNPRVIELALRQARAVIRRRNGVLITETQHGFLCANSGVDVSNVDGGGHALLLPEDPDRSAANLRRDLRRRTGVTVPVIITDSFGRPWREGLTEVAIGIAGIKPLRDERGRRDPHGYQLRASVEAVADELACAAGLVCGKLNRTPACIVRGFEYEAGAGRVRHLLRPAANDLFR</sequence>
<dbReference type="SUPFAM" id="SSF144010">
    <property type="entry name" value="CofE-like"/>
    <property type="match status" value="1"/>
</dbReference>